<evidence type="ECO:0000256" key="4">
    <source>
        <dbReference type="ARBA" id="ARBA00022519"/>
    </source>
</evidence>
<feature type="transmembrane region" description="Helical" evidence="8">
    <location>
        <begin position="12"/>
        <end position="34"/>
    </location>
</feature>
<feature type="transmembrane region" description="Helical" evidence="8">
    <location>
        <begin position="146"/>
        <end position="166"/>
    </location>
</feature>
<gene>
    <name evidence="10" type="ORF">ACFOOG_04160</name>
</gene>
<evidence type="ECO:0000256" key="3">
    <source>
        <dbReference type="ARBA" id="ARBA00022475"/>
    </source>
</evidence>
<evidence type="ECO:0000256" key="6">
    <source>
        <dbReference type="ARBA" id="ARBA00022989"/>
    </source>
</evidence>
<name>A0ABV7ZXY4_9GAMM</name>
<evidence type="ECO:0000256" key="5">
    <source>
        <dbReference type="ARBA" id="ARBA00022692"/>
    </source>
</evidence>
<dbReference type="Pfam" id="PF00528">
    <property type="entry name" value="BPD_transp_1"/>
    <property type="match status" value="2"/>
</dbReference>
<feature type="transmembrane region" description="Helical" evidence="8">
    <location>
        <begin position="391"/>
        <end position="411"/>
    </location>
</feature>
<feature type="domain" description="ABC transmembrane type-1" evidence="9">
    <location>
        <begin position="353"/>
        <end position="547"/>
    </location>
</feature>
<dbReference type="CDD" id="cd06261">
    <property type="entry name" value="TM_PBP2"/>
    <property type="match status" value="2"/>
</dbReference>
<keyword evidence="3" id="KW-1003">Cell membrane</keyword>
<feature type="transmembrane region" description="Helical" evidence="8">
    <location>
        <begin position="305"/>
        <end position="326"/>
    </location>
</feature>
<dbReference type="Gene3D" id="1.10.3720.10">
    <property type="entry name" value="MetI-like"/>
    <property type="match status" value="2"/>
</dbReference>
<dbReference type="SUPFAM" id="SSF161098">
    <property type="entry name" value="MetI-like"/>
    <property type="match status" value="2"/>
</dbReference>
<feature type="transmembrane region" description="Helical" evidence="8">
    <location>
        <begin position="94"/>
        <end position="115"/>
    </location>
</feature>
<dbReference type="EMBL" id="JBHRYR010000002">
    <property type="protein sequence ID" value="MFC3852022.1"/>
    <property type="molecule type" value="Genomic_DNA"/>
</dbReference>
<keyword evidence="11" id="KW-1185">Reference proteome</keyword>
<feature type="transmembrane region" description="Helical" evidence="8">
    <location>
        <begin position="215"/>
        <end position="234"/>
    </location>
</feature>
<comment type="subcellular location">
    <subcellularLocation>
        <location evidence="1">Cell inner membrane</location>
        <topology evidence="1">Multi-pass membrane protein</topology>
    </subcellularLocation>
    <subcellularLocation>
        <location evidence="8">Cell membrane</location>
        <topology evidence="8">Multi-pass membrane protein</topology>
    </subcellularLocation>
</comment>
<protein>
    <submittedName>
        <fullName evidence="10">ABC transporter permease</fullName>
    </submittedName>
</protein>
<dbReference type="InterPro" id="IPR000515">
    <property type="entry name" value="MetI-like"/>
</dbReference>
<feature type="transmembrane region" description="Helical" evidence="8">
    <location>
        <begin position="357"/>
        <end position="379"/>
    </location>
</feature>
<evidence type="ECO:0000313" key="10">
    <source>
        <dbReference type="EMBL" id="MFC3852022.1"/>
    </source>
</evidence>
<dbReference type="PANTHER" id="PTHR43357:SF3">
    <property type="entry name" value="FE(3+)-TRANSPORT SYSTEM PERMEASE PROTEIN FBPB 2"/>
    <property type="match status" value="1"/>
</dbReference>
<proteinExistence type="inferred from homology"/>
<dbReference type="InterPro" id="IPR035906">
    <property type="entry name" value="MetI-like_sf"/>
</dbReference>
<feature type="domain" description="ABC transmembrane type-1" evidence="9">
    <location>
        <begin position="59"/>
        <end position="267"/>
    </location>
</feature>
<comment type="caution">
    <text evidence="10">The sequence shown here is derived from an EMBL/GenBank/DDBJ whole genome shotgun (WGS) entry which is preliminary data.</text>
</comment>
<feature type="transmembrane region" description="Helical" evidence="8">
    <location>
        <begin position="423"/>
        <end position="443"/>
    </location>
</feature>
<evidence type="ECO:0000256" key="7">
    <source>
        <dbReference type="ARBA" id="ARBA00023136"/>
    </source>
</evidence>
<feature type="transmembrane region" description="Helical" evidence="8">
    <location>
        <begin position="246"/>
        <end position="270"/>
    </location>
</feature>
<evidence type="ECO:0000259" key="9">
    <source>
        <dbReference type="PROSITE" id="PS50928"/>
    </source>
</evidence>
<sequence length="565" mass="60526">MRHRSVDSQIFWLSFSLAVCILVFSVLPIVRLFIETVRFSTADSPIASILSSPRTWRALSNSFYTSALGSFIAMALGCAFAFSMTLTNVRAKPLWIFLFMIPMMIPPQVTALSWLQLFGPASPLLNSLGIAPALGSPNPMYSAEGIALLLGIQNAPLVFLIVRSQLLTIPKDLIEAATIASASGKDILFGIILPLSRSSIASGTALAFVSSLGNFGIPAMLGIPINYLVLPTLIYQRMAGFGQSVLGEVAALSMMISVLVLVGMIIQQTIQQNSKYSLIGHSSQTFFIALGKWRKYVELLTGATILFVLVIPLIALVITSLVPALGMPLNASTFSLNAYDEMLNRQGSTLRAFENSIFLATSAAIALMIFSFPASYIIANTSSSIRTAIVSIIEVPYAIPGVVLSIAFILLFVKPIPIINVNIYSTLTLILLAYISCYMAVAMKPVATAVAQMDKSLEEAAQISGARTLNRIVDIVLPLTGPAVFAGGLMVFLISVNELTVSALLWSAGNETIGVLIFGLDQSGYSVLASAISVLVVLMVIAVMLALSLLSNRLPKGVIPWQDFR</sequence>
<reference evidence="11" key="1">
    <citation type="journal article" date="2019" name="Int. J. Syst. Evol. Microbiol.">
        <title>The Global Catalogue of Microorganisms (GCM) 10K type strain sequencing project: providing services to taxonomists for standard genome sequencing and annotation.</title>
        <authorList>
            <consortium name="The Broad Institute Genomics Platform"/>
            <consortium name="The Broad Institute Genome Sequencing Center for Infectious Disease"/>
            <person name="Wu L."/>
            <person name="Ma J."/>
        </authorList>
    </citation>
    <scope>NUCLEOTIDE SEQUENCE [LARGE SCALE GENOMIC DNA]</scope>
    <source>
        <strain evidence="11">IBRC 10765</strain>
    </source>
</reference>
<evidence type="ECO:0000256" key="2">
    <source>
        <dbReference type="ARBA" id="ARBA00022448"/>
    </source>
</evidence>
<dbReference type="Proteomes" id="UP001595617">
    <property type="component" value="Unassembled WGS sequence"/>
</dbReference>
<feature type="transmembrane region" description="Helical" evidence="8">
    <location>
        <begin position="63"/>
        <end position="82"/>
    </location>
</feature>
<evidence type="ECO:0000256" key="8">
    <source>
        <dbReference type="RuleBase" id="RU363032"/>
    </source>
</evidence>
<dbReference type="PROSITE" id="PS50928">
    <property type="entry name" value="ABC_TM1"/>
    <property type="match status" value="2"/>
</dbReference>
<comment type="similarity">
    <text evidence="8">Belongs to the binding-protein-dependent transport system permease family.</text>
</comment>
<organism evidence="10 11">
    <name type="scientific">Saccharospirillum mangrovi</name>
    <dbReference type="NCBI Taxonomy" id="2161747"/>
    <lineage>
        <taxon>Bacteria</taxon>
        <taxon>Pseudomonadati</taxon>
        <taxon>Pseudomonadota</taxon>
        <taxon>Gammaproteobacteria</taxon>
        <taxon>Oceanospirillales</taxon>
        <taxon>Saccharospirillaceae</taxon>
        <taxon>Saccharospirillum</taxon>
    </lineage>
</organism>
<feature type="transmembrane region" description="Helical" evidence="8">
    <location>
        <begin position="475"/>
        <end position="496"/>
    </location>
</feature>
<evidence type="ECO:0000256" key="1">
    <source>
        <dbReference type="ARBA" id="ARBA00004429"/>
    </source>
</evidence>
<evidence type="ECO:0000313" key="11">
    <source>
        <dbReference type="Proteomes" id="UP001595617"/>
    </source>
</evidence>
<keyword evidence="6 8" id="KW-1133">Transmembrane helix</keyword>
<dbReference type="RefSeq" id="WP_380693684.1">
    <property type="nucleotide sequence ID" value="NZ_JBHRYR010000002.1"/>
</dbReference>
<keyword evidence="4" id="KW-0997">Cell inner membrane</keyword>
<feature type="transmembrane region" description="Helical" evidence="8">
    <location>
        <begin position="525"/>
        <end position="550"/>
    </location>
</feature>
<accession>A0ABV7ZXY4</accession>
<keyword evidence="2 8" id="KW-0813">Transport</keyword>
<keyword evidence="7 8" id="KW-0472">Membrane</keyword>
<keyword evidence="5 8" id="KW-0812">Transmembrane</keyword>
<dbReference type="PANTHER" id="PTHR43357">
    <property type="entry name" value="INNER MEMBRANE ABC TRANSPORTER PERMEASE PROTEIN YDCV"/>
    <property type="match status" value="1"/>
</dbReference>